<dbReference type="Proteomes" id="UP000033647">
    <property type="component" value="Unassembled WGS sequence"/>
</dbReference>
<evidence type="ECO:0000313" key="5">
    <source>
        <dbReference type="EMBL" id="KJX97604.1"/>
    </source>
</evidence>
<dbReference type="STRING" id="1047168.A0A0F4GJK4"/>
<dbReference type="Pfam" id="PF13622">
    <property type="entry name" value="4HBT_3"/>
    <property type="match status" value="1"/>
</dbReference>
<dbReference type="InterPro" id="IPR042171">
    <property type="entry name" value="Acyl-CoA_hotdog"/>
</dbReference>
<dbReference type="GO" id="GO:0047617">
    <property type="term" value="F:fatty acyl-CoA hydrolase activity"/>
    <property type="evidence" value="ECO:0007669"/>
    <property type="project" value="InterPro"/>
</dbReference>
<dbReference type="InterPro" id="IPR049450">
    <property type="entry name" value="ACOT8-like_C"/>
</dbReference>
<dbReference type="Pfam" id="PF20789">
    <property type="entry name" value="4HBT_3C"/>
    <property type="match status" value="1"/>
</dbReference>
<evidence type="ECO:0000256" key="2">
    <source>
        <dbReference type="ARBA" id="ARBA00022801"/>
    </source>
</evidence>
<name>A0A0F4GJK4_9PEZI</name>
<dbReference type="SUPFAM" id="SSF54637">
    <property type="entry name" value="Thioesterase/thiol ester dehydrase-isomerase"/>
    <property type="match status" value="2"/>
</dbReference>
<comment type="caution">
    <text evidence="5">The sequence shown here is derived from an EMBL/GenBank/DDBJ whole genome shotgun (WGS) entry which is preliminary data.</text>
</comment>
<dbReference type="CDD" id="cd03444">
    <property type="entry name" value="Thioesterase_II_repeat1"/>
    <property type="match status" value="1"/>
</dbReference>
<evidence type="ECO:0000259" key="4">
    <source>
        <dbReference type="Pfam" id="PF20789"/>
    </source>
</evidence>
<organism evidence="5 6">
    <name type="scientific">Zymoseptoria brevis</name>
    <dbReference type="NCBI Taxonomy" id="1047168"/>
    <lineage>
        <taxon>Eukaryota</taxon>
        <taxon>Fungi</taxon>
        <taxon>Dikarya</taxon>
        <taxon>Ascomycota</taxon>
        <taxon>Pezizomycotina</taxon>
        <taxon>Dothideomycetes</taxon>
        <taxon>Dothideomycetidae</taxon>
        <taxon>Mycosphaerellales</taxon>
        <taxon>Mycosphaerellaceae</taxon>
        <taxon>Zymoseptoria</taxon>
    </lineage>
</organism>
<accession>A0A0F4GJK4</accession>
<comment type="similarity">
    <text evidence="1">Belongs to the C/M/P thioester hydrolase family.</text>
</comment>
<evidence type="ECO:0000256" key="1">
    <source>
        <dbReference type="ARBA" id="ARBA00006538"/>
    </source>
</evidence>
<feature type="domain" description="Acyl-CoA thioesterase-like C-terminal" evidence="4">
    <location>
        <begin position="204"/>
        <end position="337"/>
    </location>
</feature>
<dbReference type="AlphaFoldDB" id="A0A0F4GJK4"/>
<dbReference type="PANTHER" id="PTHR11066">
    <property type="entry name" value="ACYL-COA THIOESTERASE"/>
    <property type="match status" value="1"/>
</dbReference>
<proteinExistence type="inferred from homology"/>
<dbReference type="InterPro" id="IPR029069">
    <property type="entry name" value="HotDog_dom_sf"/>
</dbReference>
<keyword evidence="2" id="KW-0378">Hydrolase</keyword>
<evidence type="ECO:0000259" key="3">
    <source>
        <dbReference type="Pfam" id="PF13622"/>
    </source>
</evidence>
<gene>
    <name evidence="5" type="ORF">TI39_contig477g00002</name>
</gene>
<dbReference type="InterPro" id="IPR003703">
    <property type="entry name" value="Acyl_CoA_thio"/>
</dbReference>
<dbReference type="InterPro" id="IPR049449">
    <property type="entry name" value="TesB_ACOT8-like_N"/>
</dbReference>
<dbReference type="GO" id="GO:0006637">
    <property type="term" value="P:acyl-CoA metabolic process"/>
    <property type="evidence" value="ECO:0007669"/>
    <property type="project" value="InterPro"/>
</dbReference>
<reference evidence="5 6" key="1">
    <citation type="submission" date="2015-03" db="EMBL/GenBank/DDBJ databases">
        <title>RNA-seq based gene annotation and comparative genomics of four Zymoseptoria species reveal species-specific pathogenicity related genes and transposable element activity.</title>
        <authorList>
            <person name="Grandaubert J."/>
            <person name="Bhattacharyya A."/>
            <person name="Stukenbrock E.H."/>
        </authorList>
    </citation>
    <scope>NUCLEOTIDE SEQUENCE [LARGE SCALE GENOMIC DNA]</scope>
    <source>
        <strain evidence="5 6">Zb18110</strain>
    </source>
</reference>
<dbReference type="GO" id="GO:0009062">
    <property type="term" value="P:fatty acid catabolic process"/>
    <property type="evidence" value="ECO:0007669"/>
    <property type="project" value="TreeGrafter"/>
</dbReference>
<dbReference type="Gene3D" id="2.40.160.210">
    <property type="entry name" value="Acyl-CoA thioesterase, double hotdog domain"/>
    <property type="match status" value="1"/>
</dbReference>
<evidence type="ECO:0008006" key="7">
    <source>
        <dbReference type="Google" id="ProtNLM"/>
    </source>
</evidence>
<keyword evidence="6" id="KW-1185">Reference proteome</keyword>
<dbReference type="OrthoDB" id="68328at2759"/>
<evidence type="ECO:0000313" key="6">
    <source>
        <dbReference type="Proteomes" id="UP000033647"/>
    </source>
</evidence>
<dbReference type="EMBL" id="LAFY01000469">
    <property type="protein sequence ID" value="KJX97604.1"/>
    <property type="molecule type" value="Genomic_DNA"/>
</dbReference>
<protein>
    <recommendedName>
        <fullName evidence="7">Acyl-CoA thioesterase like protein</fullName>
    </recommendedName>
</protein>
<feature type="domain" description="Acyl-CoA thioesterase-like N-terminal HotDog" evidence="3">
    <location>
        <begin position="57"/>
        <end position="135"/>
    </location>
</feature>
<dbReference type="PANTHER" id="PTHR11066:SF64">
    <property type="entry name" value="ACYL-COA THIOESTERASE (AFU_ORTHOLOGUE AFUA_1G12060)"/>
    <property type="match status" value="1"/>
</dbReference>
<dbReference type="CDD" id="cd03445">
    <property type="entry name" value="Thioesterase_II_repeat2"/>
    <property type="match status" value="1"/>
</dbReference>
<sequence length="370" mass="41477">MPTPGRGGRSTRITPLPEHPGNIYRPFAELIDIEKIDDRTYRSIAPAFSPGGPLGAGRSYGAHVYSQAAWAASQTVAPGFLLHNVSGNFLLGGELNVPFVYKVHIIRNGRSYCTRIVNVTQSQGKGICFTCICSFKTPEHDQFDAQKELNLYEKYSSALQGKKPTDFHEVPGMDLPFYRKLREETGINDKFPGLECRKVDMSAYNGDRHPLDRRQLIFFRTIGDLPDEHNMHLCAHLYASDRNSLYIVANHFELADHYTGMGSLAHTFIFHSPVKAMMFGSSGVGDGSKSPMHDQSGRWFCMEIWGSRLGGGRGVHHCRIWNSDGQHVATSIQDGMIRLAANPQKPTDDELKFVDSTTRKWSSVRREEKL</sequence>
<dbReference type="GO" id="GO:0005782">
    <property type="term" value="C:peroxisomal matrix"/>
    <property type="evidence" value="ECO:0007669"/>
    <property type="project" value="UniProtKB-SubCell"/>
</dbReference>